<reference evidence="1" key="1">
    <citation type="submission" date="2013-08" db="EMBL/GenBank/DDBJ databases">
        <title>Oryza genome evolution.</title>
        <authorList>
            <person name="Wing R.A."/>
            <person name="Panaud O."/>
            <person name="Oliveira A.C."/>
        </authorList>
    </citation>
    <scope>NUCLEOTIDE SEQUENCE</scope>
</reference>
<evidence type="ECO:0000313" key="1">
    <source>
        <dbReference type="EnsemblPlants" id="OGLUM01G07250.1"/>
    </source>
</evidence>
<dbReference type="STRING" id="40148.A0A0D9Y4R7"/>
<dbReference type="Gramene" id="OGLUM01G07250.1">
    <property type="protein sequence ID" value="OGLUM01G07250.1"/>
    <property type="gene ID" value="OGLUM01G07250"/>
</dbReference>
<sequence>MSNALSLAEPLFRGYHPLPRRRCFSPTPSSSSSHNLPTHGVVLLHVPLHAPLQQWFPVGDDTMDLVWAGHAVNRWMIPEAALEFLWYDVDRDFQAITMIMHDEAAQHSVSRTE</sequence>
<reference evidence="1" key="2">
    <citation type="submission" date="2015-04" db="UniProtKB">
        <authorList>
            <consortium name="EnsemblPlants"/>
        </authorList>
    </citation>
    <scope>IDENTIFICATION</scope>
</reference>
<dbReference type="HOGENOM" id="CLU_2137362_0_0_1"/>
<proteinExistence type="predicted"/>
<name>A0A0D9Y4R7_9ORYZ</name>
<reference evidence="1" key="3">
    <citation type="submission" date="2018-05" db="EMBL/GenBank/DDBJ databases">
        <title>OgluRS3 (Oryza glumaepatula Reference Sequence Version 3).</title>
        <authorList>
            <person name="Zhang J."/>
            <person name="Kudrna D."/>
            <person name="Lee S."/>
            <person name="Talag J."/>
            <person name="Welchert J."/>
            <person name="Wing R.A."/>
        </authorList>
    </citation>
    <scope>NUCLEOTIDE SEQUENCE [LARGE SCALE GENOMIC DNA]</scope>
</reference>
<protein>
    <submittedName>
        <fullName evidence="1">Uncharacterized protein</fullName>
    </submittedName>
</protein>
<dbReference type="Proteomes" id="UP000026961">
    <property type="component" value="Chromosome 1"/>
</dbReference>
<dbReference type="PANTHER" id="PTHR44067:SF5">
    <property type="entry name" value="EXPRESSED PROTEIN"/>
    <property type="match status" value="1"/>
</dbReference>
<organism evidence="1">
    <name type="scientific">Oryza glumipatula</name>
    <dbReference type="NCBI Taxonomy" id="40148"/>
    <lineage>
        <taxon>Eukaryota</taxon>
        <taxon>Viridiplantae</taxon>
        <taxon>Streptophyta</taxon>
        <taxon>Embryophyta</taxon>
        <taxon>Tracheophyta</taxon>
        <taxon>Spermatophyta</taxon>
        <taxon>Magnoliopsida</taxon>
        <taxon>Liliopsida</taxon>
        <taxon>Poales</taxon>
        <taxon>Poaceae</taxon>
        <taxon>BOP clade</taxon>
        <taxon>Oryzoideae</taxon>
        <taxon>Oryzeae</taxon>
        <taxon>Oryzinae</taxon>
        <taxon>Oryza</taxon>
    </lineage>
</organism>
<dbReference type="InterPro" id="IPR053223">
    <property type="entry name" value="Prob_Methyltransferase"/>
</dbReference>
<accession>A0A0D9Y4R7</accession>
<dbReference type="EnsemblPlants" id="OGLUM01G07250.1">
    <property type="protein sequence ID" value="OGLUM01G07250.1"/>
    <property type="gene ID" value="OGLUM01G07250"/>
</dbReference>
<dbReference type="PANTHER" id="PTHR44067">
    <property type="entry name" value="S-ADENOSYL-L-METHIONINE-DEPENDENT METHYLTRANSFERASE SUPERFAMILY PROTEIN-RELATED"/>
    <property type="match status" value="1"/>
</dbReference>
<dbReference type="AlphaFoldDB" id="A0A0D9Y4R7"/>
<evidence type="ECO:0000313" key="2">
    <source>
        <dbReference type="Proteomes" id="UP000026961"/>
    </source>
</evidence>
<keyword evidence="2" id="KW-1185">Reference proteome</keyword>